<protein>
    <submittedName>
        <fullName evidence="1">Uncharacterized protein</fullName>
    </submittedName>
</protein>
<reference evidence="1 2" key="1">
    <citation type="submission" date="2018-06" db="EMBL/GenBank/DDBJ databases">
        <authorList>
            <consortium name="Pathogen Informatics"/>
            <person name="Doyle S."/>
        </authorList>
    </citation>
    <scope>NUCLEOTIDE SEQUENCE [LARGE SCALE GENOMIC DNA]</scope>
    <source>
        <strain evidence="1 2">NCTC13316</strain>
    </source>
</reference>
<keyword evidence="2" id="KW-1185">Reference proteome</keyword>
<dbReference type="EMBL" id="UGOD01000001">
    <property type="protein sequence ID" value="STX52019.1"/>
    <property type="molecule type" value="Genomic_DNA"/>
</dbReference>
<evidence type="ECO:0000313" key="1">
    <source>
        <dbReference type="EMBL" id="STX52019.1"/>
    </source>
</evidence>
<dbReference type="RefSeq" id="WP_115331611.1">
    <property type="nucleotide sequence ID" value="NZ_CAAAHP010000002.1"/>
</dbReference>
<name>A0A378JPA2_9GAMM</name>
<organism evidence="1 2">
    <name type="scientific">Legionella busanensis</name>
    <dbReference type="NCBI Taxonomy" id="190655"/>
    <lineage>
        <taxon>Bacteria</taxon>
        <taxon>Pseudomonadati</taxon>
        <taxon>Pseudomonadota</taxon>
        <taxon>Gammaproteobacteria</taxon>
        <taxon>Legionellales</taxon>
        <taxon>Legionellaceae</taxon>
        <taxon>Legionella</taxon>
    </lineage>
</organism>
<dbReference type="OrthoDB" id="9966753at2"/>
<accession>A0A378JPA2</accession>
<proteinExistence type="predicted"/>
<gene>
    <name evidence="1" type="ORF">NCTC13316_02122</name>
</gene>
<sequence length="113" mass="13143">MSHDKFESSDNKDLKLVRLAQTAVSRNLTPYATSQLLRGFDKNNLQQFFFYYTLCKEGKITNENYENIVKEFKDKFNSEMIERHKPLPYSSKSSNLYKVITADLEKANPSCGM</sequence>
<evidence type="ECO:0000313" key="2">
    <source>
        <dbReference type="Proteomes" id="UP000254794"/>
    </source>
</evidence>
<dbReference type="AlphaFoldDB" id="A0A378JPA2"/>
<dbReference type="Proteomes" id="UP000254794">
    <property type="component" value="Unassembled WGS sequence"/>
</dbReference>